<dbReference type="EMBL" id="QXQB01000004">
    <property type="protein sequence ID" value="RJX38435.1"/>
    <property type="molecule type" value="Genomic_DNA"/>
</dbReference>
<evidence type="ECO:0000256" key="1">
    <source>
        <dbReference type="SAM" id="Phobius"/>
    </source>
</evidence>
<keyword evidence="1" id="KW-0812">Transmembrane</keyword>
<keyword evidence="3" id="KW-1185">Reference proteome</keyword>
<proteinExistence type="predicted"/>
<sequence length="227" mass="25710">MYYMPEVRMTVVWNDQTWNRDSVWMRTNGGAALRAGPRIAAACAVTLAITIGAAWLPHTLMQSRDSRSEVAVFRGAPVEHLTNLNVVDALVGIELHERLGHVEWSNSVLSLELVVPSNAGRPERWFDDVERLIGLSYQQLDNVKRLLIRIVESDGKKKRLLAAVDVREGDAWLFSDMGELRNSDPVHDEIWRQRLRLSFTSVWMDRFGKPEGYSARSVRPGSSDIAK</sequence>
<keyword evidence="1" id="KW-0472">Membrane</keyword>
<accession>A0A3A6PD67</accession>
<organism evidence="2 3">
    <name type="scientific">Paenibacillus pinisoli</name>
    <dbReference type="NCBI Taxonomy" id="1276110"/>
    <lineage>
        <taxon>Bacteria</taxon>
        <taxon>Bacillati</taxon>
        <taxon>Bacillota</taxon>
        <taxon>Bacilli</taxon>
        <taxon>Bacillales</taxon>
        <taxon>Paenibacillaceae</taxon>
        <taxon>Paenibacillus</taxon>
    </lineage>
</organism>
<protein>
    <submittedName>
        <fullName evidence="2">Uncharacterized protein</fullName>
    </submittedName>
</protein>
<gene>
    <name evidence="2" type="ORF">D3P09_20520</name>
</gene>
<evidence type="ECO:0000313" key="3">
    <source>
        <dbReference type="Proteomes" id="UP000267798"/>
    </source>
</evidence>
<dbReference type="Proteomes" id="UP000267798">
    <property type="component" value="Unassembled WGS sequence"/>
</dbReference>
<evidence type="ECO:0000313" key="2">
    <source>
        <dbReference type="EMBL" id="RJX38435.1"/>
    </source>
</evidence>
<name>A0A3A6PD67_9BACL</name>
<keyword evidence="1" id="KW-1133">Transmembrane helix</keyword>
<reference evidence="2 3" key="1">
    <citation type="submission" date="2018-09" db="EMBL/GenBank/DDBJ databases">
        <title>Paenibacillus aracenensis nov. sp. isolated from a cave in southern Spain.</title>
        <authorList>
            <person name="Jurado V."/>
            <person name="Gutierrez-Patricio S."/>
            <person name="Gonzalez-Pimentel J.L."/>
            <person name="Miller A.Z."/>
            <person name="Laiz L."/>
            <person name="Saiz-Jimenez C."/>
        </authorList>
    </citation>
    <scope>NUCLEOTIDE SEQUENCE [LARGE SCALE GENOMIC DNA]</scope>
    <source>
        <strain evidence="2 3">JCM 19203</strain>
    </source>
</reference>
<dbReference type="AlphaFoldDB" id="A0A3A6PD67"/>
<comment type="caution">
    <text evidence="2">The sequence shown here is derived from an EMBL/GenBank/DDBJ whole genome shotgun (WGS) entry which is preliminary data.</text>
</comment>
<feature type="transmembrane region" description="Helical" evidence="1">
    <location>
        <begin position="39"/>
        <end position="57"/>
    </location>
</feature>